<reference evidence="1 2" key="1">
    <citation type="journal article" date="2023" name="Science">
        <title>Complex scaffold remodeling in plant triterpene biosynthesis.</title>
        <authorList>
            <person name="De La Pena R."/>
            <person name="Hodgson H."/>
            <person name="Liu J.C."/>
            <person name="Stephenson M.J."/>
            <person name="Martin A.C."/>
            <person name="Owen C."/>
            <person name="Harkess A."/>
            <person name="Leebens-Mack J."/>
            <person name="Jimenez L.E."/>
            <person name="Osbourn A."/>
            <person name="Sattely E.S."/>
        </authorList>
    </citation>
    <scope>NUCLEOTIDE SEQUENCE [LARGE SCALE GENOMIC DNA]</scope>
    <source>
        <strain evidence="2">cv. JPN11</strain>
        <tissue evidence="1">Leaf</tissue>
    </source>
</reference>
<protein>
    <submittedName>
        <fullName evidence="1">Uncharacterized protein</fullName>
    </submittedName>
</protein>
<organism evidence="1 2">
    <name type="scientific">Melia azedarach</name>
    <name type="common">Chinaberry tree</name>
    <dbReference type="NCBI Taxonomy" id="155640"/>
    <lineage>
        <taxon>Eukaryota</taxon>
        <taxon>Viridiplantae</taxon>
        <taxon>Streptophyta</taxon>
        <taxon>Embryophyta</taxon>
        <taxon>Tracheophyta</taxon>
        <taxon>Spermatophyta</taxon>
        <taxon>Magnoliopsida</taxon>
        <taxon>eudicotyledons</taxon>
        <taxon>Gunneridae</taxon>
        <taxon>Pentapetalae</taxon>
        <taxon>rosids</taxon>
        <taxon>malvids</taxon>
        <taxon>Sapindales</taxon>
        <taxon>Meliaceae</taxon>
        <taxon>Melia</taxon>
    </lineage>
</organism>
<dbReference type="Proteomes" id="UP001164539">
    <property type="component" value="Chromosome 6"/>
</dbReference>
<feature type="non-terminal residue" evidence="1">
    <location>
        <position position="117"/>
    </location>
</feature>
<comment type="caution">
    <text evidence="1">The sequence shown here is derived from an EMBL/GenBank/DDBJ whole genome shotgun (WGS) entry which is preliminary data.</text>
</comment>
<evidence type="ECO:0000313" key="2">
    <source>
        <dbReference type="Proteomes" id="UP001164539"/>
    </source>
</evidence>
<name>A0ACC1XY88_MELAZ</name>
<keyword evidence="2" id="KW-1185">Reference proteome</keyword>
<accession>A0ACC1XY88</accession>
<gene>
    <name evidence="1" type="ORF">OWV82_011175</name>
</gene>
<dbReference type="EMBL" id="CM051399">
    <property type="protein sequence ID" value="KAJ4716113.1"/>
    <property type="molecule type" value="Genomic_DNA"/>
</dbReference>
<evidence type="ECO:0000313" key="1">
    <source>
        <dbReference type="EMBL" id="KAJ4716113.1"/>
    </source>
</evidence>
<sequence length="117" mass="13015">MVGLLGIWVVYNASSILCLSLEHTHTQTLLLNSVFAFASVSAFLVLYGGFLLTAVLKNGNGSCNNHEFATHRPCLTTLVLEFLLHVLQLYIFLKTSLAIYALNKRQDDRSRFGRLGL</sequence>
<proteinExistence type="predicted"/>